<reference evidence="3 4" key="1">
    <citation type="submission" date="2018-06" db="EMBL/GenBank/DDBJ databases">
        <title>The Genome of Cuscuta australis (Dodder) Provides Insight into the Evolution of Plant Parasitism.</title>
        <authorList>
            <person name="Liu H."/>
        </authorList>
    </citation>
    <scope>NUCLEOTIDE SEQUENCE [LARGE SCALE GENOMIC DNA]</scope>
    <source>
        <strain evidence="4">cv. Yunnan</strain>
        <tissue evidence="3">Vines</tissue>
    </source>
</reference>
<dbReference type="InterPro" id="IPR052657">
    <property type="entry name" value="PDP_family_Arabidopsis"/>
</dbReference>
<feature type="domain" description="PWWP" evidence="2">
    <location>
        <begin position="98"/>
        <end position="159"/>
    </location>
</feature>
<proteinExistence type="predicted"/>
<evidence type="ECO:0000313" key="3">
    <source>
        <dbReference type="EMBL" id="RAL42809.1"/>
    </source>
</evidence>
<evidence type="ECO:0000259" key="2">
    <source>
        <dbReference type="PROSITE" id="PS50812"/>
    </source>
</evidence>
<accession>A0A328DF47</accession>
<dbReference type="EMBL" id="NQVE01000162">
    <property type="protein sequence ID" value="RAL42809.1"/>
    <property type="molecule type" value="Genomic_DNA"/>
</dbReference>
<dbReference type="PANTHER" id="PTHR10688">
    <property type="entry name" value="PWWP DOMAIN-CONTAINING PROTEIN"/>
    <property type="match status" value="1"/>
</dbReference>
<dbReference type="InterPro" id="IPR000313">
    <property type="entry name" value="PWWP_dom"/>
</dbReference>
<feature type="compositionally biased region" description="Basic residues" evidence="1">
    <location>
        <begin position="363"/>
        <end position="372"/>
    </location>
</feature>
<feature type="compositionally biased region" description="Basic and acidic residues" evidence="1">
    <location>
        <begin position="353"/>
        <end position="362"/>
    </location>
</feature>
<keyword evidence="4" id="KW-1185">Reference proteome</keyword>
<dbReference type="AlphaFoldDB" id="A0A328DF47"/>
<dbReference type="Proteomes" id="UP000249390">
    <property type="component" value="Unassembled WGS sequence"/>
</dbReference>
<protein>
    <recommendedName>
        <fullName evidence="2">PWWP domain-containing protein</fullName>
    </recommendedName>
</protein>
<dbReference type="Gene3D" id="2.30.30.140">
    <property type="match status" value="1"/>
</dbReference>
<organism evidence="3 4">
    <name type="scientific">Cuscuta australis</name>
    <dbReference type="NCBI Taxonomy" id="267555"/>
    <lineage>
        <taxon>Eukaryota</taxon>
        <taxon>Viridiplantae</taxon>
        <taxon>Streptophyta</taxon>
        <taxon>Embryophyta</taxon>
        <taxon>Tracheophyta</taxon>
        <taxon>Spermatophyta</taxon>
        <taxon>Magnoliopsida</taxon>
        <taxon>eudicotyledons</taxon>
        <taxon>Gunneridae</taxon>
        <taxon>Pentapetalae</taxon>
        <taxon>asterids</taxon>
        <taxon>lamiids</taxon>
        <taxon>Solanales</taxon>
        <taxon>Convolvulaceae</taxon>
        <taxon>Cuscuteae</taxon>
        <taxon>Cuscuta</taxon>
        <taxon>Cuscuta subgen. Grammica</taxon>
        <taxon>Cuscuta sect. Cleistogrammica</taxon>
    </lineage>
</organism>
<gene>
    <name evidence="3" type="ORF">DM860_009316</name>
</gene>
<feature type="region of interest" description="Disordered" evidence="1">
    <location>
        <begin position="346"/>
        <end position="374"/>
    </location>
</feature>
<evidence type="ECO:0000256" key="1">
    <source>
        <dbReference type="SAM" id="MobiDB-lite"/>
    </source>
</evidence>
<dbReference type="PROSITE" id="PS50812">
    <property type="entry name" value="PWWP"/>
    <property type="match status" value="1"/>
</dbReference>
<dbReference type="Pfam" id="PF00855">
    <property type="entry name" value="PWWP"/>
    <property type="match status" value="1"/>
</dbReference>
<name>A0A328DF47_9ASTE</name>
<dbReference type="SUPFAM" id="SSF63748">
    <property type="entry name" value="Tudor/PWWP/MBT"/>
    <property type="match status" value="1"/>
</dbReference>
<dbReference type="PANTHER" id="PTHR10688:SF3">
    <property type="entry name" value="PWWP DOMAIN-CONTAINING PROTEIN 6"/>
    <property type="match status" value="1"/>
</dbReference>
<evidence type="ECO:0000313" key="4">
    <source>
        <dbReference type="Proteomes" id="UP000249390"/>
    </source>
</evidence>
<dbReference type="SMART" id="SM00293">
    <property type="entry name" value="PWWP"/>
    <property type="match status" value="1"/>
</dbReference>
<dbReference type="CDD" id="cd05162">
    <property type="entry name" value="PWWP"/>
    <property type="match status" value="1"/>
</dbReference>
<comment type="caution">
    <text evidence="3">The sequence shown here is derived from an EMBL/GenBank/DDBJ whole genome shotgun (WGS) entry which is preliminary data.</text>
</comment>
<sequence length="464" mass="51887">MEPEKTDEPLTFGFSEPNTPKILGLVPMLDESTGYLKSVPNVESFPVDAADGYMENRPLAEGLREPAMELGFTKSGENKEGGAEKEADHCMVKDSYSVGDFVWGQVKWRPWWPGRIYDPSNASEFALKYRQPGRLLVVYFGDSSFSWCLPSQLKPFAESFEEMSGQSGVKSFLNAVEKSLAEIGTLLELEMSTCKCRPLAGNAGIKARVLVPNCDTRKLSLPRYEARLVLVMLRNLAQAISLPKMETVVLTKWLSAFYRAKGGYPLCCFREPKPIEGLEDMSTFLASDTIDLNAAIVQVPIIKCPVIADNKVYCRRKEKRNPMAIADDKSLKKMKAMAIGCRENGSLDNLKVPNKEEHERSPLPRKRKKSKHLSFPYTSSEIGSTLVLRPCSDAPLMAPNPEPVLPSDSGYEDILLFGSIKRNITVLKCMLKKRRGIISQEEKVYLETELKLLLEMVRTMVAAP</sequence>